<name>A0A4R4VG58_9ACTN</name>
<gene>
    <name evidence="8" type="ORF">E1292_26820</name>
</gene>
<dbReference type="RefSeq" id="WP_132597976.1">
    <property type="nucleotide sequence ID" value="NZ_SMKO01000082.1"/>
</dbReference>
<dbReference type="Pfam" id="PF04542">
    <property type="entry name" value="Sigma70_r2"/>
    <property type="match status" value="1"/>
</dbReference>
<dbReference type="InterPro" id="IPR013324">
    <property type="entry name" value="RNA_pol_sigma_r3/r4-like"/>
</dbReference>
<evidence type="ECO:0000259" key="6">
    <source>
        <dbReference type="Pfam" id="PF04542"/>
    </source>
</evidence>
<feature type="domain" description="RNA polymerase sigma-70 region 2" evidence="6">
    <location>
        <begin position="6"/>
        <end position="69"/>
    </location>
</feature>
<evidence type="ECO:0000256" key="2">
    <source>
        <dbReference type="ARBA" id="ARBA00011344"/>
    </source>
</evidence>
<dbReference type="EMBL" id="SMKO01000082">
    <property type="protein sequence ID" value="TDD01124.1"/>
    <property type="molecule type" value="Genomic_DNA"/>
</dbReference>
<comment type="similarity">
    <text evidence="1">Belongs to the sigma-70 factor family. ECF subfamily.</text>
</comment>
<protein>
    <submittedName>
        <fullName evidence="8">Sigma-70 family RNA polymerase sigma factor</fullName>
    </submittedName>
</protein>
<evidence type="ECO:0000256" key="1">
    <source>
        <dbReference type="ARBA" id="ARBA00010641"/>
    </source>
</evidence>
<dbReference type="CDD" id="cd06171">
    <property type="entry name" value="Sigma70_r4"/>
    <property type="match status" value="1"/>
</dbReference>
<comment type="subunit">
    <text evidence="2">Interacts transiently with the RNA polymerase catalytic core formed by RpoA, RpoB, RpoC and RpoZ (2 alpha, 1 beta, 1 beta' and 1 omega subunit) to form the RNA polymerase holoenzyme that can initiate transcription.</text>
</comment>
<dbReference type="Proteomes" id="UP000295258">
    <property type="component" value="Unassembled WGS sequence"/>
</dbReference>
<dbReference type="NCBIfam" id="TIGR02937">
    <property type="entry name" value="sigma70-ECF"/>
    <property type="match status" value="1"/>
</dbReference>
<dbReference type="Gene3D" id="1.10.1740.10">
    <property type="match status" value="1"/>
</dbReference>
<dbReference type="InterPro" id="IPR014284">
    <property type="entry name" value="RNA_pol_sigma-70_dom"/>
</dbReference>
<evidence type="ECO:0000259" key="7">
    <source>
        <dbReference type="Pfam" id="PF08281"/>
    </source>
</evidence>
<dbReference type="Gene3D" id="1.10.10.10">
    <property type="entry name" value="Winged helix-like DNA-binding domain superfamily/Winged helix DNA-binding domain"/>
    <property type="match status" value="1"/>
</dbReference>
<comment type="caution">
    <text evidence="8">The sequence shown here is derived from an EMBL/GenBank/DDBJ whole genome shotgun (WGS) entry which is preliminary data.</text>
</comment>
<dbReference type="InterPro" id="IPR032710">
    <property type="entry name" value="NTF2-like_dom_sf"/>
</dbReference>
<evidence type="ECO:0000313" key="9">
    <source>
        <dbReference type="Proteomes" id="UP000295258"/>
    </source>
</evidence>
<feature type="domain" description="RNA polymerase sigma factor 70 region 4 type 2" evidence="7">
    <location>
        <begin position="103"/>
        <end position="151"/>
    </location>
</feature>
<keyword evidence="3" id="KW-0805">Transcription regulation</keyword>
<dbReference type="InterPro" id="IPR013249">
    <property type="entry name" value="RNA_pol_sigma70_r4_t2"/>
</dbReference>
<dbReference type="InterPro" id="IPR007627">
    <property type="entry name" value="RNA_pol_sigma70_r2"/>
</dbReference>
<organism evidence="8 9">
    <name type="scientific">Nonomuraea deserti</name>
    <dbReference type="NCBI Taxonomy" id="1848322"/>
    <lineage>
        <taxon>Bacteria</taxon>
        <taxon>Bacillati</taxon>
        <taxon>Actinomycetota</taxon>
        <taxon>Actinomycetes</taxon>
        <taxon>Streptosporangiales</taxon>
        <taxon>Streptosporangiaceae</taxon>
        <taxon>Nonomuraea</taxon>
    </lineage>
</organism>
<evidence type="ECO:0000256" key="3">
    <source>
        <dbReference type="ARBA" id="ARBA00023015"/>
    </source>
</evidence>
<dbReference type="InterPro" id="IPR052704">
    <property type="entry name" value="ECF_Sigma-70_Domain"/>
</dbReference>
<dbReference type="InterPro" id="IPR013325">
    <property type="entry name" value="RNA_pol_sigma_r2"/>
</dbReference>
<dbReference type="Pfam" id="PF08281">
    <property type="entry name" value="Sigma70_r4_2"/>
    <property type="match status" value="1"/>
</dbReference>
<dbReference type="SUPFAM" id="SSF54427">
    <property type="entry name" value="NTF2-like"/>
    <property type="match status" value="1"/>
</dbReference>
<dbReference type="Gene3D" id="3.10.450.50">
    <property type="match status" value="1"/>
</dbReference>
<dbReference type="PANTHER" id="PTHR30173:SF36">
    <property type="entry name" value="ECF RNA POLYMERASE SIGMA FACTOR SIGJ"/>
    <property type="match status" value="1"/>
</dbReference>
<dbReference type="SUPFAM" id="SSF88659">
    <property type="entry name" value="Sigma3 and sigma4 domains of RNA polymerase sigma factors"/>
    <property type="match status" value="1"/>
</dbReference>
<accession>A0A4R4VG58</accession>
<proteinExistence type="inferred from homology"/>
<keyword evidence="9" id="KW-1185">Reference proteome</keyword>
<dbReference type="InterPro" id="IPR036388">
    <property type="entry name" value="WH-like_DNA-bd_sf"/>
</dbReference>
<evidence type="ECO:0000313" key="8">
    <source>
        <dbReference type="EMBL" id="TDD01124.1"/>
    </source>
</evidence>
<dbReference type="SUPFAM" id="SSF88946">
    <property type="entry name" value="Sigma2 domain of RNA polymerase sigma factors"/>
    <property type="match status" value="1"/>
</dbReference>
<dbReference type="PANTHER" id="PTHR30173">
    <property type="entry name" value="SIGMA 19 FACTOR"/>
    <property type="match status" value="1"/>
</dbReference>
<evidence type="ECO:0000256" key="5">
    <source>
        <dbReference type="ARBA" id="ARBA00023163"/>
    </source>
</evidence>
<sequence>MTHDPFHTHRNLLYSLAHDILGSVGDAEDVVQETWLRWHGVDRDRVDNPRAYLVRVATRLALNARDRLHREYAGPWLPEPVPDPAGDPAEDVARAQAVAYGLMVVLETLSPLERAAFILFEAFGFQHREIARILDRSPAAVRQLVHRAREHVQARRPRFPEERAAAQAVAERFLDAALGGSIAGLMEVLAPDVTLRTDGGGRVRAALRPVTGSDRVSRLLVRVAPIDAELTVRWSTGDGPPTAAVFADGRPYAVLVTVTSEDGHHISEVYGVLNPDKLARLAG</sequence>
<dbReference type="AlphaFoldDB" id="A0A4R4VG58"/>
<keyword evidence="4" id="KW-0731">Sigma factor</keyword>
<dbReference type="GO" id="GO:0006352">
    <property type="term" value="P:DNA-templated transcription initiation"/>
    <property type="evidence" value="ECO:0007669"/>
    <property type="project" value="InterPro"/>
</dbReference>
<dbReference type="GO" id="GO:0016987">
    <property type="term" value="F:sigma factor activity"/>
    <property type="evidence" value="ECO:0007669"/>
    <property type="project" value="UniProtKB-KW"/>
</dbReference>
<reference evidence="8 9" key="1">
    <citation type="submission" date="2019-03" db="EMBL/GenBank/DDBJ databases">
        <title>Draft genome sequences of novel Actinobacteria.</title>
        <authorList>
            <person name="Sahin N."/>
            <person name="Ay H."/>
            <person name="Saygin H."/>
        </authorList>
    </citation>
    <scope>NUCLEOTIDE SEQUENCE [LARGE SCALE GENOMIC DNA]</scope>
    <source>
        <strain evidence="8 9">KC310</strain>
    </source>
</reference>
<dbReference type="GO" id="GO:0003677">
    <property type="term" value="F:DNA binding"/>
    <property type="evidence" value="ECO:0007669"/>
    <property type="project" value="InterPro"/>
</dbReference>
<keyword evidence="5" id="KW-0804">Transcription</keyword>
<evidence type="ECO:0000256" key="4">
    <source>
        <dbReference type="ARBA" id="ARBA00023082"/>
    </source>
</evidence>